<evidence type="ECO:0000259" key="7">
    <source>
        <dbReference type="Pfam" id="PF00460"/>
    </source>
</evidence>
<dbReference type="Pfam" id="PF06429">
    <property type="entry name" value="Flg_bbr_C"/>
    <property type="match status" value="1"/>
</dbReference>
<evidence type="ECO:0000313" key="12">
    <source>
        <dbReference type="Proteomes" id="UP001259340"/>
    </source>
</evidence>
<dbReference type="Pfam" id="PF22638">
    <property type="entry name" value="FlgK_D1"/>
    <property type="match status" value="1"/>
</dbReference>
<keyword evidence="10" id="KW-0966">Cell projection</keyword>
<evidence type="ECO:0000256" key="3">
    <source>
        <dbReference type="ARBA" id="ARBA00009677"/>
    </source>
</evidence>
<evidence type="ECO:0000256" key="6">
    <source>
        <dbReference type="ARBA" id="ARBA00023143"/>
    </source>
</evidence>
<keyword evidence="13" id="KW-1185">Reference proteome</keyword>
<reference evidence="11 13" key="1">
    <citation type="journal article" date="2022" name="bioRxiv">
        <title>Prophages regulate Shewanella fidelis 3313 motility and biofilm formation: implications for gut colonization dynamics in Ciona robusta.</title>
        <authorList>
            <person name="Natarajan O."/>
            <person name="Gibboney S.L."/>
            <person name="Young M.N."/>
            <person name="Lim S.J."/>
            <person name="Pluta N."/>
            <person name="Atkinson C.G."/>
            <person name="Leigh B.A."/>
            <person name="Liberti A."/>
            <person name="Kees E.D."/>
            <person name="Breitbart M."/>
            <person name="Gralnick J.A."/>
            <person name="Dishaw L.J."/>
        </authorList>
    </citation>
    <scope>NUCLEOTIDE SEQUENCE [LARGE SCALE GENOMIC DNA]</scope>
    <source>
        <strain evidence="11 13">JG4066</strain>
    </source>
</reference>
<dbReference type="InterPro" id="IPR010930">
    <property type="entry name" value="Flg_bb/hook_C_dom"/>
</dbReference>
<dbReference type="RefSeq" id="WP_310655063.1">
    <property type="nucleotide sequence ID" value="NZ_JAPMLA010000008.1"/>
</dbReference>
<dbReference type="EMBL" id="JAPMLE010000001">
    <property type="protein sequence ID" value="MDR8524482.1"/>
    <property type="molecule type" value="Genomic_DNA"/>
</dbReference>
<dbReference type="GO" id="GO:0005198">
    <property type="term" value="F:structural molecule activity"/>
    <property type="evidence" value="ECO:0007669"/>
    <property type="project" value="InterPro"/>
</dbReference>
<dbReference type="Proteomes" id="UP001259340">
    <property type="component" value="Unassembled WGS sequence"/>
</dbReference>
<dbReference type="SUPFAM" id="SSF64518">
    <property type="entry name" value="Phase 1 flagellin"/>
    <property type="match status" value="2"/>
</dbReference>
<keyword evidence="10" id="KW-0969">Cilium</keyword>
<sequence length="640" mass="67481">MSLDLMNIARTGVLASQSQLAITSNNIANANTAGYNRQVVSQSALDSQRVGNDFYGAGTYVSDVKRVYNDYATRELRIGSTAVSESQTTFTKMSELDQLFSQLGKAVPQGLNDFFASMNALADIPDDIGMRDSFLTSANQLANAVNQMQSHLDGQMTQTNDQISAVTDRINEISTELGNINRELMKSQGQDMQLLDKQDALILELSEYASVNVVPLESGAKSIMLGGSVMLVSGEMSMQMGTSQGDPYPNELQITAQSGGQSMTIDASKMGGQLGALVNYRDDTLIPSQMELGQFALGISDAFNQAQAQGIDLNGQVGGNIFTDINDPAMQIGRVGSLASNTGNAALSVNIDSVGDLTGSSYELKFTAPSTYELKDSVTGNVTPLTLSGNTLEGADGFSINIDAGAMASGDTFEIRPTAGAAASISVVMTDPKGIAAAGTKITADAANSGNSQVSIVSIDDRNAANFPTTGAELTFEIDPSATPPTYEVFDVDGTSLGAAAPYTPPTITAHGFTFEIDSTATSAERFTFDLSFAEGDNSNMVNMAKLNEAKLMNGGKTTLSDVFEDTTLAVGSKAKSAEISVGSAEAIYNQAYTRIQSVSGVNLDEEAANLMRFQQSYQASARIMSTANEIFNTLFSSLR</sequence>
<evidence type="ECO:0000313" key="10">
    <source>
        <dbReference type="EMBL" id="MDR8524482.1"/>
    </source>
</evidence>
<dbReference type="GO" id="GO:0005576">
    <property type="term" value="C:extracellular region"/>
    <property type="evidence" value="ECO:0007669"/>
    <property type="project" value="UniProtKB-SubCell"/>
</dbReference>
<evidence type="ECO:0000259" key="9">
    <source>
        <dbReference type="Pfam" id="PF22638"/>
    </source>
</evidence>
<dbReference type="InterPro" id="IPR002371">
    <property type="entry name" value="FlgK"/>
</dbReference>
<dbReference type="InterPro" id="IPR053927">
    <property type="entry name" value="FlgK_helical"/>
</dbReference>
<dbReference type="NCBIfam" id="TIGR02492">
    <property type="entry name" value="flgK_ends"/>
    <property type="match status" value="1"/>
</dbReference>
<evidence type="ECO:0000259" key="8">
    <source>
        <dbReference type="Pfam" id="PF06429"/>
    </source>
</evidence>
<comment type="caution">
    <text evidence="10">The sequence shown here is derived from an EMBL/GenBank/DDBJ whole genome shotgun (WGS) entry which is preliminary data.</text>
</comment>
<evidence type="ECO:0000256" key="4">
    <source>
        <dbReference type="ARBA" id="ARBA00016244"/>
    </source>
</evidence>
<proteinExistence type="inferred from homology"/>
<dbReference type="InterPro" id="IPR001444">
    <property type="entry name" value="Flag_bb_rod_N"/>
</dbReference>
<dbReference type="GO" id="GO:0044780">
    <property type="term" value="P:bacterial-type flagellum assembly"/>
    <property type="evidence" value="ECO:0007669"/>
    <property type="project" value="InterPro"/>
</dbReference>
<dbReference type="EMBL" id="JAPMLD010000001">
    <property type="protein sequence ID" value="MDW4822564.1"/>
    <property type="molecule type" value="Genomic_DNA"/>
</dbReference>
<keyword evidence="10" id="KW-0282">Flagellum</keyword>
<name>A0AAW8NNK4_9GAMM</name>
<dbReference type="Pfam" id="PF00460">
    <property type="entry name" value="Flg_bb_rod"/>
    <property type="match status" value="1"/>
</dbReference>
<reference evidence="10" key="2">
    <citation type="submission" date="2022-11" db="EMBL/GenBank/DDBJ databases">
        <title>Prophages regulate Shewanella fidelis motility and biofilm formation: implications for gut colonization dynamics in Ciona robusta.</title>
        <authorList>
            <person name="Natarajan O."/>
            <person name="Gibboney S.L."/>
            <person name="Young M.N."/>
            <person name="Lim S.J."/>
            <person name="Pluta N."/>
            <person name="Atkinson C.G.F."/>
            <person name="Leigh B.A."/>
            <person name="Liberti A."/>
            <person name="Kees E."/>
            <person name="Breitbart M."/>
            <person name="Gralnick J."/>
            <person name="Dishaw L.J."/>
        </authorList>
    </citation>
    <scope>NUCLEOTIDE SEQUENCE</scope>
    <source>
        <strain evidence="10">3313</strain>
    </source>
</reference>
<feature type="domain" description="Flagellar basal-body/hook protein C-terminal" evidence="8">
    <location>
        <begin position="599"/>
        <end position="635"/>
    </location>
</feature>
<feature type="domain" description="Flagellar hook-associated protein FlgK helical" evidence="9">
    <location>
        <begin position="93"/>
        <end position="322"/>
    </location>
</feature>
<dbReference type="Proteomes" id="UP001271263">
    <property type="component" value="Unassembled WGS sequence"/>
</dbReference>
<dbReference type="GO" id="GO:0009424">
    <property type="term" value="C:bacterial-type flagellum hook"/>
    <property type="evidence" value="ECO:0007669"/>
    <property type="project" value="InterPro"/>
</dbReference>
<dbReference type="PROSITE" id="PS00588">
    <property type="entry name" value="FLAGELLA_BB_ROD"/>
    <property type="match status" value="1"/>
</dbReference>
<keyword evidence="6" id="KW-0975">Bacterial flagellum</keyword>
<dbReference type="PANTHER" id="PTHR30033:SF1">
    <property type="entry name" value="FLAGELLAR HOOK-ASSOCIATED PROTEIN 1"/>
    <property type="match status" value="1"/>
</dbReference>
<keyword evidence="5" id="KW-0964">Secreted</keyword>
<protein>
    <recommendedName>
        <fullName evidence="4">Flagellar hook-associated protein 1</fullName>
    </recommendedName>
</protein>
<evidence type="ECO:0000256" key="2">
    <source>
        <dbReference type="ARBA" id="ARBA00004613"/>
    </source>
</evidence>
<accession>A0AAW8NNK4</accession>
<dbReference type="PANTHER" id="PTHR30033">
    <property type="entry name" value="FLAGELLAR HOOK-ASSOCIATED PROTEIN 1"/>
    <property type="match status" value="1"/>
</dbReference>
<feature type="domain" description="Flagellar basal body rod protein N-terminal" evidence="7">
    <location>
        <begin position="6"/>
        <end position="35"/>
    </location>
</feature>
<dbReference type="InterPro" id="IPR019776">
    <property type="entry name" value="Flagellar_basal_body_rod_CS"/>
</dbReference>
<gene>
    <name evidence="10" type="primary">flgK</name>
    <name evidence="10" type="ORF">OS133_12680</name>
    <name evidence="11" type="ORF">OS134_00540</name>
</gene>
<dbReference type="PRINTS" id="PR01005">
    <property type="entry name" value="FLGHOOKAP1"/>
</dbReference>
<organism evidence="10 12">
    <name type="scientific">Shewanella fidelis</name>
    <dbReference type="NCBI Taxonomy" id="173509"/>
    <lineage>
        <taxon>Bacteria</taxon>
        <taxon>Pseudomonadati</taxon>
        <taxon>Pseudomonadota</taxon>
        <taxon>Gammaproteobacteria</taxon>
        <taxon>Alteromonadales</taxon>
        <taxon>Shewanellaceae</taxon>
        <taxon>Shewanella</taxon>
    </lineage>
</organism>
<comment type="similarity">
    <text evidence="3">Belongs to the flagella basal body rod proteins family.</text>
</comment>
<dbReference type="AlphaFoldDB" id="A0AAW8NNK4"/>
<evidence type="ECO:0000256" key="1">
    <source>
        <dbReference type="ARBA" id="ARBA00004365"/>
    </source>
</evidence>
<comment type="subcellular location">
    <subcellularLocation>
        <location evidence="1">Bacterial flagellum</location>
    </subcellularLocation>
    <subcellularLocation>
        <location evidence="2">Secreted</location>
    </subcellularLocation>
</comment>
<evidence type="ECO:0000256" key="5">
    <source>
        <dbReference type="ARBA" id="ARBA00022525"/>
    </source>
</evidence>
<evidence type="ECO:0000313" key="13">
    <source>
        <dbReference type="Proteomes" id="UP001271263"/>
    </source>
</evidence>
<evidence type="ECO:0000313" key="11">
    <source>
        <dbReference type="EMBL" id="MDW4822564.1"/>
    </source>
</evidence>